<feature type="region of interest" description="Disordered" evidence="10">
    <location>
        <begin position="363"/>
        <end position="413"/>
    </location>
</feature>
<evidence type="ECO:0000256" key="3">
    <source>
        <dbReference type="ARBA" id="ARBA00022527"/>
    </source>
</evidence>
<evidence type="ECO:0000256" key="6">
    <source>
        <dbReference type="ARBA" id="ARBA00022777"/>
    </source>
</evidence>
<accession>A0A833RE92</accession>
<dbReference type="PROSITE" id="PS00108">
    <property type="entry name" value="PROTEIN_KINASE_ST"/>
    <property type="match status" value="1"/>
</dbReference>
<dbReference type="InterPro" id="IPR017441">
    <property type="entry name" value="Protein_kinase_ATP_BS"/>
</dbReference>
<comment type="similarity">
    <text evidence="1">Belongs to the protein kinase superfamily. CMGC Ser/Thr protein kinase family. CDC2/CDKX subfamily.</text>
</comment>
<keyword evidence="7 9" id="KW-0067">ATP-binding</keyword>
<keyword evidence="5 9" id="KW-0547">Nucleotide-binding</keyword>
<feature type="domain" description="Protein kinase" evidence="11">
    <location>
        <begin position="69"/>
        <end position="353"/>
    </location>
</feature>
<dbReference type="PANTHER" id="PTHR24056">
    <property type="entry name" value="CELL DIVISION PROTEIN KINASE"/>
    <property type="match status" value="1"/>
</dbReference>
<keyword evidence="4" id="KW-0808">Transferase</keyword>
<keyword evidence="13" id="KW-1185">Reference proteome</keyword>
<name>A0A833RE92_9POAL</name>
<dbReference type="SMART" id="SM00220">
    <property type="entry name" value="S_TKc"/>
    <property type="match status" value="1"/>
</dbReference>
<organism evidence="12 13">
    <name type="scientific">Carex littledalei</name>
    <dbReference type="NCBI Taxonomy" id="544730"/>
    <lineage>
        <taxon>Eukaryota</taxon>
        <taxon>Viridiplantae</taxon>
        <taxon>Streptophyta</taxon>
        <taxon>Embryophyta</taxon>
        <taxon>Tracheophyta</taxon>
        <taxon>Spermatophyta</taxon>
        <taxon>Magnoliopsida</taxon>
        <taxon>Liliopsida</taxon>
        <taxon>Poales</taxon>
        <taxon>Cyperaceae</taxon>
        <taxon>Cyperoideae</taxon>
        <taxon>Cariceae</taxon>
        <taxon>Carex</taxon>
        <taxon>Carex subgen. Euthyceras</taxon>
    </lineage>
</organism>
<dbReference type="CDD" id="cd07840">
    <property type="entry name" value="STKc_CDK9_like"/>
    <property type="match status" value="1"/>
</dbReference>
<evidence type="ECO:0000256" key="1">
    <source>
        <dbReference type="ARBA" id="ARBA00006485"/>
    </source>
</evidence>
<proteinExistence type="inferred from homology"/>
<dbReference type="AlphaFoldDB" id="A0A833RE92"/>
<dbReference type="FunFam" id="1.10.510.10:FF:000043">
    <property type="entry name" value="probable serine/threonine-protein kinase At1g54610"/>
    <property type="match status" value="1"/>
</dbReference>
<evidence type="ECO:0000256" key="4">
    <source>
        <dbReference type="ARBA" id="ARBA00022679"/>
    </source>
</evidence>
<dbReference type="Proteomes" id="UP000623129">
    <property type="component" value="Unassembled WGS sequence"/>
</dbReference>
<dbReference type="Gene3D" id="1.10.510.10">
    <property type="entry name" value="Transferase(Phosphotransferase) domain 1"/>
    <property type="match status" value="1"/>
</dbReference>
<sequence length="552" mass="61592">MGCILSTKFNRHPTKHSPTTVSAATVAVVPPDLTTIRRSPGDPVGWPPWLLTFAGEALADLTPRRADSFKKLSKIGSGTYSNVYKAIEMDTGRIVAMKKVRFEAGEKESIRFMAREIEVLRRLGDHPNIVKFEGVVVSRVSQSLYLVFEYMEHDLAGLAAAPGSNFSEPQIKCYMKQLFSGLEHCHKHGVLHRDIKGSNLLINNEGVLKIADFGLAVTFEPDGKQAMTSRVVTLWYRAPELLLGSTRYGVGIDLWSAGCILAELLTGKPILPGRTEVEQLHRIFKLCGSPCEKYWKKWKLPHATIVKPQEPYKRCISDIFKEFPSSVSLIDKLLSIDPSDRGTATDALSSDFFTTKPYACEPSSLPKYPPSKEMDAKLREEKSRRQRELDKSGNNSETFRKQRAPRYRRSKAVPVPEANAELQVNLHRQMYRVNGTSKSEKFPPPHQDGGFGVKLDNLHGVPLSFIASNASLISTDFETKIGKSRKVGPDSHNLMKSLMLDIARSGRLQMRGNPKELNVSNEGKCAGVGFPFQSVLRFVKSKGCTAYQESMY</sequence>
<evidence type="ECO:0000313" key="12">
    <source>
        <dbReference type="EMBL" id="KAF3334461.1"/>
    </source>
</evidence>
<dbReference type="GO" id="GO:0008353">
    <property type="term" value="F:RNA polymerase II CTD heptapeptide repeat kinase activity"/>
    <property type="evidence" value="ECO:0007669"/>
    <property type="project" value="UniProtKB-EC"/>
</dbReference>
<dbReference type="EC" id="2.7.11.23" evidence="2"/>
<dbReference type="PROSITE" id="PS50011">
    <property type="entry name" value="PROTEIN_KINASE_DOM"/>
    <property type="match status" value="1"/>
</dbReference>
<dbReference type="InterPro" id="IPR011009">
    <property type="entry name" value="Kinase-like_dom_sf"/>
</dbReference>
<evidence type="ECO:0000256" key="10">
    <source>
        <dbReference type="SAM" id="MobiDB-lite"/>
    </source>
</evidence>
<dbReference type="EMBL" id="SWLB01000009">
    <property type="protein sequence ID" value="KAF3334461.1"/>
    <property type="molecule type" value="Genomic_DNA"/>
</dbReference>
<keyword evidence="3" id="KW-0723">Serine/threonine-protein kinase</keyword>
<reference evidence="12" key="1">
    <citation type="submission" date="2020-01" db="EMBL/GenBank/DDBJ databases">
        <title>Genome sequence of Kobresia littledalei, the first chromosome-level genome in the family Cyperaceae.</title>
        <authorList>
            <person name="Qu G."/>
        </authorList>
    </citation>
    <scope>NUCLEOTIDE SEQUENCE</scope>
    <source>
        <strain evidence="12">C.B.Clarke</strain>
        <tissue evidence="12">Leaf</tissue>
    </source>
</reference>
<gene>
    <name evidence="12" type="ORF">FCM35_KLT21065</name>
</gene>
<dbReference type="InterPro" id="IPR008271">
    <property type="entry name" value="Ser/Thr_kinase_AS"/>
</dbReference>
<dbReference type="FunFam" id="3.30.200.20:FF:000021">
    <property type="entry name" value="probable serine/threonine-protein kinase At1g54610"/>
    <property type="match status" value="1"/>
</dbReference>
<dbReference type="InterPro" id="IPR000719">
    <property type="entry name" value="Prot_kinase_dom"/>
</dbReference>
<dbReference type="PANTHER" id="PTHR24056:SF358">
    <property type="entry name" value="PROTEIN KINASE DOMAIN-CONTAINING PROTEIN"/>
    <property type="match status" value="1"/>
</dbReference>
<keyword evidence="6 12" id="KW-0418">Kinase</keyword>
<evidence type="ECO:0000256" key="9">
    <source>
        <dbReference type="PROSITE-ProRule" id="PRU10141"/>
    </source>
</evidence>
<evidence type="ECO:0000259" key="11">
    <source>
        <dbReference type="PROSITE" id="PS50011"/>
    </source>
</evidence>
<dbReference type="Gene3D" id="3.30.200.20">
    <property type="entry name" value="Phosphorylase Kinase, domain 1"/>
    <property type="match status" value="1"/>
</dbReference>
<evidence type="ECO:0000256" key="5">
    <source>
        <dbReference type="ARBA" id="ARBA00022741"/>
    </source>
</evidence>
<feature type="binding site" evidence="9">
    <location>
        <position position="98"/>
    </location>
    <ligand>
        <name>ATP</name>
        <dbReference type="ChEBI" id="CHEBI:30616"/>
    </ligand>
</feature>
<protein>
    <recommendedName>
        <fullName evidence="2">[RNA-polymerase]-subunit kinase</fullName>
        <ecNumber evidence="2">2.7.11.23</ecNumber>
    </recommendedName>
</protein>
<feature type="compositionally biased region" description="Basic and acidic residues" evidence="10">
    <location>
        <begin position="370"/>
        <end position="391"/>
    </location>
</feature>
<dbReference type="GO" id="GO:0005634">
    <property type="term" value="C:nucleus"/>
    <property type="evidence" value="ECO:0007669"/>
    <property type="project" value="TreeGrafter"/>
</dbReference>
<dbReference type="PROSITE" id="PS00107">
    <property type="entry name" value="PROTEIN_KINASE_ATP"/>
    <property type="match status" value="1"/>
</dbReference>
<evidence type="ECO:0000256" key="2">
    <source>
        <dbReference type="ARBA" id="ARBA00012409"/>
    </source>
</evidence>
<comment type="catalytic activity">
    <reaction evidence="8">
        <text>[DNA-directed RNA polymerase] + ATP = phospho-[DNA-directed RNA polymerase] + ADP + H(+)</text>
        <dbReference type="Rhea" id="RHEA:10216"/>
        <dbReference type="Rhea" id="RHEA-COMP:11321"/>
        <dbReference type="Rhea" id="RHEA-COMP:11322"/>
        <dbReference type="ChEBI" id="CHEBI:15378"/>
        <dbReference type="ChEBI" id="CHEBI:30616"/>
        <dbReference type="ChEBI" id="CHEBI:43176"/>
        <dbReference type="ChEBI" id="CHEBI:68546"/>
        <dbReference type="ChEBI" id="CHEBI:456216"/>
        <dbReference type="EC" id="2.7.11.23"/>
    </reaction>
</comment>
<evidence type="ECO:0000256" key="8">
    <source>
        <dbReference type="ARBA" id="ARBA00049280"/>
    </source>
</evidence>
<comment type="caution">
    <text evidence="12">The sequence shown here is derived from an EMBL/GenBank/DDBJ whole genome shotgun (WGS) entry which is preliminary data.</text>
</comment>
<dbReference type="OrthoDB" id="622518at2759"/>
<feature type="compositionally biased region" description="Basic residues" evidence="10">
    <location>
        <begin position="401"/>
        <end position="411"/>
    </location>
</feature>
<dbReference type="GO" id="GO:0005524">
    <property type="term" value="F:ATP binding"/>
    <property type="evidence" value="ECO:0007669"/>
    <property type="project" value="UniProtKB-UniRule"/>
</dbReference>
<dbReference type="InterPro" id="IPR050108">
    <property type="entry name" value="CDK"/>
</dbReference>
<dbReference type="GO" id="GO:0000307">
    <property type="term" value="C:cyclin-dependent protein kinase holoenzyme complex"/>
    <property type="evidence" value="ECO:0007669"/>
    <property type="project" value="TreeGrafter"/>
</dbReference>
<evidence type="ECO:0000256" key="7">
    <source>
        <dbReference type="ARBA" id="ARBA00022840"/>
    </source>
</evidence>
<evidence type="ECO:0000313" key="13">
    <source>
        <dbReference type="Proteomes" id="UP000623129"/>
    </source>
</evidence>
<dbReference type="GO" id="GO:0032968">
    <property type="term" value="P:positive regulation of transcription elongation by RNA polymerase II"/>
    <property type="evidence" value="ECO:0007669"/>
    <property type="project" value="TreeGrafter"/>
</dbReference>
<dbReference type="Pfam" id="PF00069">
    <property type="entry name" value="Pkinase"/>
    <property type="match status" value="1"/>
</dbReference>
<dbReference type="SUPFAM" id="SSF56112">
    <property type="entry name" value="Protein kinase-like (PK-like)"/>
    <property type="match status" value="1"/>
</dbReference>